<dbReference type="EMBL" id="ADLN01000001">
    <property type="protein sequence ID" value="EHI61997.1"/>
    <property type="molecule type" value="Genomic_DNA"/>
</dbReference>
<dbReference type="AlphaFoldDB" id="G5IAA8"/>
<accession>G5IAA8</accession>
<dbReference type="OrthoDB" id="1649455at2"/>
<proteinExistence type="predicted"/>
<dbReference type="Pfam" id="PF11104">
    <property type="entry name" value="PilM_2"/>
    <property type="match status" value="1"/>
</dbReference>
<dbReference type="PATRIC" id="fig|742737.3.peg.449"/>
<dbReference type="Proteomes" id="UP000005384">
    <property type="component" value="Unassembled WGS sequence"/>
</dbReference>
<protein>
    <recommendedName>
        <fullName evidence="3">SHS2 domain-containing protein</fullName>
    </recommendedName>
</protein>
<dbReference type="HOGENOM" id="CLU_078743_0_0_9"/>
<dbReference type="PANTHER" id="PTHR32432">
    <property type="entry name" value="CELL DIVISION PROTEIN FTSA-RELATED"/>
    <property type="match status" value="1"/>
</dbReference>
<name>G5IAA8_9FIRM</name>
<sequence length="299" mass="33633">MKLTVNLAEDAIITLKGKVGRKLVIQDCERYPLPQGVLINDVVTDEEQFLQVLQTIKARYGLCASRVHLVLGSNQIVTKVMQVPKMTEKQMRYLVKMELEHYRTEEKEMIYDYSIIREGNDENGATVLGAAIERGRTELYENLFARCGIKIVSVDIALNALLHLVECIPQLEGGTYLLSVLDGRNMMTVLYIDGIYRHTARSRFLHERGSTELLREAVKEIAAMASFAKSLENGTEVRTLYVGGMNREEQSTLFDMLGSELGIMGGPVREDGLFITKRKPEFCLADYVYAAGSLLGRQV</sequence>
<dbReference type="InterPro" id="IPR050696">
    <property type="entry name" value="FtsA/MreB"/>
</dbReference>
<evidence type="ECO:0008006" key="3">
    <source>
        <dbReference type="Google" id="ProtNLM"/>
    </source>
</evidence>
<dbReference type="InterPro" id="IPR005883">
    <property type="entry name" value="PilM"/>
</dbReference>
<dbReference type="RefSeq" id="WP_006778430.1">
    <property type="nucleotide sequence ID" value="NZ_CP040506.1"/>
</dbReference>
<evidence type="ECO:0000313" key="2">
    <source>
        <dbReference type="Proteomes" id="UP000005384"/>
    </source>
</evidence>
<keyword evidence="2" id="KW-1185">Reference proteome</keyword>
<comment type="caution">
    <text evidence="1">The sequence shown here is derived from an EMBL/GenBank/DDBJ whole genome shotgun (WGS) entry which is preliminary data.</text>
</comment>
<gene>
    <name evidence="1" type="ORF">HMPREF9473_00448</name>
</gene>
<reference evidence="1 2" key="1">
    <citation type="submission" date="2011-08" db="EMBL/GenBank/DDBJ databases">
        <title>The Genome Sequence of Clostridium hathewayi WAL-18680.</title>
        <authorList>
            <consortium name="The Broad Institute Genome Sequencing Platform"/>
            <person name="Earl A."/>
            <person name="Ward D."/>
            <person name="Feldgarden M."/>
            <person name="Gevers D."/>
            <person name="Finegold S.M."/>
            <person name="Summanen P.H."/>
            <person name="Molitoris D.R."/>
            <person name="Song M."/>
            <person name="Daigneault M."/>
            <person name="Allen-Vercoe E."/>
            <person name="Young S.K."/>
            <person name="Zeng Q."/>
            <person name="Gargeya S."/>
            <person name="Fitzgerald M."/>
            <person name="Haas B."/>
            <person name="Abouelleil A."/>
            <person name="Alvarado L."/>
            <person name="Arachchi H.M."/>
            <person name="Berlin A."/>
            <person name="Brown A."/>
            <person name="Chapman S.B."/>
            <person name="Chen Z."/>
            <person name="Dunbar C."/>
            <person name="Freedman E."/>
            <person name="Gearin G."/>
            <person name="Gellesch M."/>
            <person name="Goldberg J."/>
            <person name="Griggs A."/>
            <person name="Gujja S."/>
            <person name="Heiman D."/>
            <person name="Howarth C."/>
            <person name="Larson L."/>
            <person name="Lui A."/>
            <person name="MacDonald P.J.P."/>
            <person name="Montmayeur A."/>
            <person name="Murphy C."/>
            <person name="Neiman D."/>
            <person name="Pearson M."/>
            <person name="Priest M."/>
            <person name="Roberts A."/>
            <person name="Saif S."/>
            <person name="Shea T."/>
            <person name="Shenoy N."/>
            <person name="Sisk P."/>
            <person name="Stolte C."/>
            <person name="Sykes S."/>
            <person name="Wortman J."/>
            <person name="Nusbaum C."/>
            <person name="Birren B."/>
        </authorList>
    </citation>
    <scope>NUCLEOTIDE SEQUENCE [LARGE SCALE GENOMIC DNA]</scope>
    <source>
        <strain evidence="1 2">WAL-18680</strain>
    </source>
</reference>
<organism evidence="1 2">
    <name type="scientific">Hungatella hathewayi WAL-18680</name>
    <dbReference type="NCBI Taxonomy" id="742737"/>
    <lineage>
        <taxon>Bacteria</taxon>
        <taxon>Bacillati</taxon>
        <taxon>Bacillota</taxon>
        <taxon>Clostridia</taxon>
        <taxon>Lachnospirales</taxon>
        <taxon>Lachnospiraceae</taxon>
        <taxon>Hungatella</taxon>
    </lineage>
</organism>
<evidence type="ECO:0000313" key="1">
    <source>
        <dbReference type="EMBL" id="EHI61997.1"/>
    </source>
</evidence>
<dbReference type="Gene3D" id="3.30.420.40">
    <property type="match status" value="1"/>
</dbReference>
<dbReference type="PANTHER" id="PTHR32432:SF3">
    <property type="entry name" value="ETHANOLAMINE UTILIZATION PROTEIN EUTJ"/>
    <property type="match status" value="1"/>
</dbReference>